<organism evidence="2 3">
    <name type="scientific">Thermus scotoductus</name>
    <dbReference type="NCBI Taxonomy" id="37636"/>
    <lineage>
        <taxon>Bacteria</taxon>
        <taxon>Thermotogati</taxon>
        <taxon>Deinococcota</taxon>
        <taxon>Deinococci</taxon>
        <taxon>Thermales</taxon>
        <taxon>Thermaceae</taxon>
        <taxon>Thermus</taxon>
    </lineage>
</organism>
<feature type="transmembrane region" description="Helical" evidence="1">
    <location>
        <begin position="47"/>
        <end position="70"/>
    </location>
</feature>
<feature type="transmembrane region" description="Helical" evidence="1">
    <location>
        <begin position="15"/>
        <end position="35"/>
    </location>
</feature>
<gene>
    <name evidence="2" type="ORF">CSW47_02175</name>
</gene>
<evidence type="ECO:0000256" key="1">
    <source>
        <dbReference type="SAM" id="Phobius"/>
    </source>
</evidence>
<evidence type="ECO:0000313" key="3">
    <source>
        <dbReference type="Proteomes" id="UP000286734"/>
    </source>
</evidence>
<sequence>MIFTVLAFLLEQKGIWGGLQLLLGLGAILAFYLGWGKGVVLNLPKALVFSLFAVILFYLFLDLVFPGTFARRLGDMAVEPYAIGVVLALLLFRPGRVSSV</sequence>
<reference evidence="2 3" key="1">
    <citation type="journal article" date="2019" name="Extremophiles">
        <title>Biogeography of thermophiles and predominance of Thermus scotoductus in domestic water heaters.</title>
        <authorList>
            <person name="Wilpiszeski R.L."/>
            <person name="Zhang Z."/>
            <person name="House C.H."/>
        </authorList>
    </citation>
    <scope>NUCLEOTIDE SEQUENCE [LARGE SCALE GENOMIC DNA]</scope>
    <source>
        <strain evidence="2 3">34_S34</strain>
    </source>
</reference>
<proteinExistence type="predicted"/>
<keyword evidence="1" id="KW-0472">Membrane</keyword>
<dbReference type="EMBL" id="PELP01000044">
    <property type="protein sequence ID" value="RTH07180.1"/>
    <property type="molecule type" value="Genomic_DNA"/>
</dbReference>
<name>A0A430RGN8_THESC</name>
<keyword evidence="1" id="KW-0812">Transmembrane</keyword>
<comment type="caution">
    <text evidence="2">The sequence shown here is derived from an EMBL/GenBank/DDBJ whole genome shotgun (WGS) entry which is preliminary data.</text>
</comment>
<protein>
    <submittedName>
        <fullName evidence="2">Uncharacterized protein</fullName>
    </submittedName>
</protein>
<keyword evidence="1" id="KW-1133">Transmembrane helix</keyword>
<accession>A0A430RGN8</accession>
<feature type="transmembrane region" description="Helical" evidence="1">
    <location>
        <begin position="76"/>
        <end position="92"/>
    </location>
</feature>
<dbReference type="AlphaFoldDB" id="A0A430RGN8"/>
<dbReference type="Proteomes" id="UP000286734">
    <property type="component" value="Unassembled WGS sequence"/>
</dbReference>
<evidence type="ECO:0000313" key="2">
    <source>
        <dbReference type="EMBL" id="RTH07180.1"/>
    </source>
</evidence>